<evidence type="ECO:0008006" key="6">
    <source>
        <dbReference type="Google" id="ProtNLM"/>
    </source>
</evidence>
<dbReference type="InterPro" id="IPR015424">
    <property type="entry name" value="PyrdxlP-dep_Trfase"/>
</dbReference>
<dbReference type="InterPro" id="IPR005814">
    <property type="entry name" value="Aminotrans_3"/>
</dbReference>
<protein>
    <recommendedName>
        <fullName evidence="6">2,2-dialkylglycine decarboxylase</fullName>
    </recommendedName>
</protein>
<dbReference type="Proteomes" id="UP000076400">
    <property type="component" value="Unassembled WGS sequence"/>
</dbReference>
<dbReference type="STRING" id="580166.AUP43_06725"/>
<dbReference type="OrthoDB" id="9801834at2"/>
<dbReference type="PANTHER" id="PTHR45688">
    <property type="match status" value="1"/>
</dbReference>
<dbReference type="AlphaFoldDB" id="A0A154W872"/>
<dbReference type="InterPro" id="IPR015422">
    <property type="entry name" value="PyrdxlP-dep_Trfase_small"/>
</dbReference>
<evidence type="ECO:0000256" key="2">
    <source>
        <dbReference type="ARBA" id="ARBA00022898"/>
    </source>
</evidence>
<sequence>MDRSQAKQIVTDWVFPTVKSSYMGGLEDRPILAKSEGQTVTDTDGKTYLDFQSGQMGAALGHQHPRIVKKITETMKTLFHASNTMLNVPRLKLHETLGKVLPKPLKRSLFLVSGSDSIEASIDLARKATGGMDMLGFHSGLHGSTSYLTRSMSFAWSRRKHTVVAPATSSIMTPNCYRCPLKLEHPTCEFACMKISLELADANFTSQPAGFIGEPVLSAGGVIVPPKGYFKALRKELDKRGMLMIFDESQTGLGKMGHMFGFQLHEGVTPDIMTLSKHFGGGLPISAVVTSDEIAQKAVNNGYFATRSHATDPLLCAAGEESVNIVVEEDMPGKALRIEKRIKAALEEMAKEIDLIGDIRGHGVLIGIELVTDRAKKTPADAATEQVAQACLDAGLIFQVRGYQGTKNIIRLVPPMTSTDAEVDRAMSIIRDALLVAQKSTAAAA</sequence>
<evidence type="ECO:0000256" key="1">
    <source>
        <dbReference type="ARBA" id="ARBA00008954"/>
    </source>
</evidence>
<accession>A0A154W872</accession>
<dbReference type="Pfam" id="PF00202">
    <property type="entry name" value="Aminotran_3"/>
    <property type="match status" value="1"/>
</dbReference>
<dbReference type="GO" id="GO:0030170">
    <property type="term" value="F:pyridoxal phosphate binding"/>
    <property type="evidence" value="ECO:0007669"/>
    <property type="project" value="InterPro"/>
</dbReference>
<dbReference type="CDD" id="cd00610">
    <property type="entry name" value="OAT_like"/>
    <property type="match status" value="1"/>
</dbReference>
<dbReference type="EMBL" id="LPXN01000095">
    <property type="protein sequence ID" value="KZD09738.1"/>
    <property type="molecule type" value="Genomic_DNA"/>
</dbReference>
<evidence type="ECO:0000256" key="3">
    <source>
        <dbReference type="RuleBase" id="RU003560"/>
    </source>
</evidence>
<evidence type="ECO:0000313" key="4">
    <source>
        <dbReference type="EMBL" id="KZD09738.1"/>
    </source>
</evidence>
<proteinExistence type="inferred from homology"/>
<comment type="caution">
    <text evidence="4">The sequence shown here is derived from an EMBL/GenBank/DDBJ whole genome shotgun (WGS) entry which is preliminary data.</text>
</comment>
<reference evidence="4 5" key="1">
    <citation type="submission" date="2015-12" db="EMBL/GenBank/DDBJ databases">
        <title>Genome sequence of Oceanibaculum pacificum MCCC 1A02656.</title>
        <authorList>
            <person name="Lu L."/>
            <person name="Lai Q."/>
            <person name="Shao Z."/>
            <person name="Qian P."/>
        </authorList>
    </citation>
    <scope>NUCLEOTIDE SEQUENCE [LARGE SCALE GENOMIC DNA]</scope>
    <source>
        <strain evidence="4 5">MCCC 1A02656</strain>
    </source>
</reference>
<dbReference type="InterPro" id="IPR015421">
    <property type="entry name" value="PyrdxlP-dep_Trfase_major"/>
</dbReference>
<keyword evidence="5" id="KW-1185">Reference proteome</keyword>
<comment type="similarity">
    <text evidence="1 3">Belongs to the class-III pyridoxal-phosphate-dependent aminotransferase family.</text>
</comment>
<dbReference type="Gene3D" id="3.40.640.10">
    <property type="entry name" value="Type I PLP-dependent aspartate aminotransferase-like (Major domain)"/>
    <property type="match status" value="1"/>
</dbReference>
<dbReference type="GO" id="GO:0008483">
    <property type="term" value="F:transaminase activity"/>
    <property type="evidence" value="ECO:0007669"/>
    <property type="project" value="InterPro"/>
</dbReference>
<evidence type="ECO:0000313" key="5">
    <source>
        <dbReference type="Proteomes" id="UP000076400"/>
    </source>
</evidence>
<name>A0A154W872_9PROT</name>
<dbReference type="PANTHER" id="PTHR45688:SF13">
    <property type="entry name" value="ALANINE--GLYOXYLATE AMINOTRANSFERASE 2-LIKE"/>
    <property type="match status" value="1"/>
</dbReference>
<dbReference type="SUPFAM" id="SSF53383">
    <property type="entry name" value="PLP-dependent transferases"/>
    <property type="match status" value="1"/>
</dbReference>
<keyword evidence="2 3" id="KW-0663">Pyridoxal phosphate</keyword>
<dbReference type="RefSeq" id="WP_067554529.1">
    <property type="nucleotide sequence ID" value="NZ_LPXN01000095.1"/>
</dbReference>
<dbReference type="PIRSF" id="PIRSF000521">
    <property type="entry name" value="Transaminase_4ab_Lys_Orn"/>
    <property type="match status" value="1"/>
</dbReference>
<gene>
    <name evidence="4" type="ORF">AUP43_06725</name>
</gene>
<dbReference type="Gene3D" id="3.90.1150.10">
    <property type="entry name" value="Aspartate Aminotransferase, domain 1"/>
    <property type="match status" value="1"/>
</dbReference>
<organism evidence="4 5">
    <name type="scientific">Oceanibaculum pacificum</name>
    <dbReference type="NCBI Taxonomy" id="580166"/>
    <lineage>
        <taxon>Bacteria</taxon>
        <taxon>Pseudomonadati</taxon>
        <taxon>Pseudomonadota</taxon>
        <taxon>Alphaproteobacteria</taxon>
        <taxon>Rhodospirillales</taxon>
        <taxon>Oceanibaculaceae</taxon>
        <taxon>Oceanibaculum</taxon>
    </lineage>
</organism>